<dbReference type="AlphaFoldDB" id="A0A4U5QPS7"/>
<gene>
    <name evidence="1" type="ORF">D5086_0000063400</name>
</gene>
<proteinExistence type="predicted"/>
<reference evidence="1" key="1">
    <citation type="submission" date="2018-10" db="EMBL/GenBank/DDBJ databases">
        <title>Population genomic analysis revealed the cold adaptation of white poplar.</title>
        <authorList>
            <person name="Liu Y.-J."/>
        </authorList>
    </citation>
    <scope>NUCLEOTIDE SEQUENCE [LARGE SCALE GENOMIC DNA]</scope>
    <source>
        <strain evidence="1">PAL-ZL1</strain>
    </source>
</reference>
<evidence type="ECO:0000313" key="1">
    <source>
        <dbReference type="EMBL" id="TKS12411.1"/>
    </source>
</evidence>
<dbReference type="STRING" id="43335.A0A4U5QPS7"/>
<accession>A0A4U5QPS7</accession>
<organism evidence="1">
    <name type="scientific">Populus alba</name>
    <name type="common">White poplar</name>
    <dbReference type="NCBI Taxonomy" id="43335"/>
    <lineage>
        <taxon>Eukaryota</taxon>
        <taxon>Viridiplantae</taxon>
        <taxon>Streptophyta</taxon>
        <taxon>Embryophyta</taxon>
        <taxon>Tracheophyta</taxon>
        <taxon>Spermatophyta</taxon>
        <taxon>Magnoliopsida</taxon>
        <taxon>eudicotyledons</taxon>
        <taxon>Gunneridae</taxon>
        <taxon>Pentapetalae</taxon>
        <taxon>rosids</taxon>
        <taxon>fabids</taxon>
        <taxon>Malpighiales</taxon>
        <taxon>Salicaceae</taxon>
        <taxon>Saliceae</taxon>
        <taxon>Populus</taxon>
    </lineage>
</organism>
<name>A0A4U5QPS7_POPAL</name>
<sequence>MCRERPFRLEAARAIHSDYHGVVLQAWNKYDNDAVRGLPELRREYNVVLQQEEMLWYQKSREKWVRYGDRNTKIFHTPTSTRRKKHCVHGLFLSPGEFCTDDVILQEEALCYFKSLFYSSEASESTNLGLYNLPTLSNEGVDCQDKAYVALLSMSSFKSSGIDGFQPFFLQNLLGCCGE</sequence>
<dbReference type="EMBL" id="RCHU01000171">
    <property type="protein sequence ID" value="TKS12411.1"/>
    <property type="molecule type" value="Genomic_DNA"/>
</dbReference>
<protein>
    <submittedName>
        <fullName evidence="1">Uncharacterized protein</fullName>
    </submittedName>
</protein>
<comment type="caution">
    <text evidence="1">The sequence shown here is derived from an EMBL/GenBank/DDBJ whole genome shotgun (WGS) entry which is preliminary data.</text>
</comment>